<protein>
    <submittedName>
        <fullName evidence="2">Uncharacterized protein</fullName>
    </submittedName>
</protein>
<evidence type="ECO:0000313" key="3">
    <source>
        <dbReference type="EMBL" id="CAB3249834.1"/>
    </source>
</evidence>
<name>A0A8S0ZDV5_ARCPL</name>
<proteinExistence type="predicted"/>
<sequence>MRRSSDIQVGASGPNHLCLTLQTYRSLLMLKTFPSNFGNRCVEVAVRGHRGAARVVIGARVRCTEQRESHKHKRSRRATDGRQVARRGDCHCARTPRPALAPRSTSPRVRRQPAALSRRTSRRFLSPHAVASFSPLPHFRPPRQNV</sequence>
<keyword evidence="4" id="KW-1185">Reference proteome</keyword>
<evidence type="ECO:0000256" key="1">
    <source>
        <dbReference type="SAM" id="MobiDB-lite"/>
    </source>
</evidence>
<dbReference type="OrthoDB" id="7484335at2759"/>
<evidence type="ECO:0000313" key="5">
    <source>
        <dbReference type="Proteomes" id="UP000494256"/>
    </source>
</evidence>
<feature type="region of interest" description="Disordered" evidence="1">
    <location>
        <begin position="66"/>
        <end position="146"/>
    </location>
</feature>
<dbReference type="Proteomes" id="UP000494106">
    <property type="component" value="Unassembled WGS sequence"/>
</dbReference>
<evidence type="ECO:0000313" key="4">
    <source>
        <dbReference type="Proteomes" id="UP000494106"/>
    </source>
</evidence>
<dbReference type="Proteomes" id="UP000494256">
    <property type="component" value="Unassembled WGS sequence"/>
</dbReference>
<accession>A0A8S0ZDV5</accession>
<reference evidence="4 5" key="1">
    <citation type="submission" date="2020-04" db="EMBL/GenBank/DDBJ databases">
        <authorList>
            <person name="Wallbank WR R."/>
            <person name="Pardo Diaz C."/>
            <person name="Kozak K."/>
            <person name="Martin S."/>
            <person name="Jiggins C."/>
            <person name="Moest M."/>
            <person name="Warren A I."/>
            <person name="Byers J.R.P. K."/>
            <person name="Montejo-Kovacevich G."/>
            <person name="Yen C E."/>
        </authorList>
    </citation>
    <scope>NUCLEOTIDE SEQUENCE [LARGE SCALE GENOMIC DNA]</scope>
</reference>
<organism evidence="2 5">
    <name type="scientific">Arctia plantaginis</name>
    <name type="common">Wood tiger moth</name>
    <name type="synonym">Phalaena plantaginis</name>
    <dbReference type="NCBI Taxonomy" id="874455"/>
    <lineage>
        <taxon>Eukaryota</taxon>
        <taxon>Metazoa</taxon>
        <taxon>Ecdysozoa</taxon>
        <taxon>Arthropoda</taxon>
        <taxon>Hexapoda</taxon>
        <taxon>Insecta</taxon>
        <taxon>Pterygota</taxon>
        <taxon>Neoptera</taxon>
        <taxon>Endopterygota</taxon>
        <taxon>Lepidoptera</taxon>
        <taxon>Glossata</taxon>
        <taxon>Ditrysia</taxon>
        <taxon>Noctuoidea</taxon>
        <taxon>Erebidae</taxon>
        <taxon>Arctiinae</taxon>
        <taxon>Arctia</taxon>
    </lineage>
</organism>
<dbReference type="AlphaFoldDB" id="A0A8S0ZDV5"/>
<gene>
    <name evidence="3" type="ORF">APLA_LOCUS12318</name>
    <name evidence="2" type="ORF">APLA_LOCUS5041</name>
</gene>
<dbReference type="EMBL" id="CADEBD010000288">
    <property type="protein sequence ID" value="CAB3231200.1"/>
    <property type="molecule type" value="Genomic_DNA"/>
</dbReference>
<dbReference type="EMBL" id="CADEBC010000540">
    <property type="protein sequence ID" value="CAB3249834.1"/>
    <property type="molecule type" value="Genomic_DNA"/>
</dbReference>
<evidence type="ECO:0000313" key="2">
    <source>
        <dbReference type="EMBL" id="CAB3231200.1"/>
    </source>
</evidence>
<comment type="caution">
    <text evidence="2">The sequence shown here is derived from an EMBL/GenBank/DDBJ whole genome shotgun (WGS) entry which is preliminary data.</text>
</comment>